<protein>
    <submittedName>
        <fullName evidence="5">Glycosyltransferase family 2 protein</fullName>
    </submittedName>
</protein>
<dbReference type="SUPFAM" id="SSF53448">
    <property type="entry name" value="Nucleotide-diphospho-sugar transferases"/>
    <property type="match status" value="1"/>
</dbReference>
<evidence type="ECO:0000313" key="6">
    <source>
        <dbReference type="Proteomes" id="UP001209885"/>
    </source>
</evidence>
<evidence type="ECO:0000256" key="1">
    <source>
        <dbReference type="ARBA" id="ARBA00006739"/>
    </source>
</evidence>
<evidence type="ECO:0000256" key="3">
    <source>
        <dbReference type="ARBA" id="ARBA00022679"/>
    </source>
</evidence>
<dbReference type="Gene3D" id="3.90.550.10">
    <property type="entry name" value="Spore Coat Polysaccharide Biosynthesis Protein SpsA, Chain A"/>
    <property type="match status" value="1"/>
</dbReference>
<sequence>MIPAYREDEIILHTAEEAVAHNFKNGTFEVVVIADKLKDDTIEKLRERGANVVEVFFERSTKTKSINKALDTIKEEYDRILILDADNVMREGCLDEISRYLDAGYYAVQGHRTAKNRDSSFALLDSISEEINNHVFRKGHRALGFSSALIGSGMAFKYDFFKEIMHGNEEMGGEDKEAEFRIIGRRKKIAYADDAIIYDEKVSNADVFAKQRTRWIAGQFYFFRDHFLPAFRNLFKGNFDYFEKFLQSFIPPRVILLGVLPVLALLSILIDSKISWYYWVILLIIFLIANLIAIPKRFYNKDFLSAAMQLPKAIYAMMTGIFGVTKAHKTNFHTPKTKKSVEKE</sequence>
<comment type="caution">
    <text evidence="5">The sequence shown here is derived from an EMBL/GenBank/DDBJ whole genome shotgun (WGS) entry which is preliminary data.</text>
</comment>
<feature type="transmembrane region" description="Helical" evidence="4">
    <location>
        <begin position="254"/>
        <end position="270"/>
    </location>
</feature>
<dbReference type="CDD" id="cd06423">
    <property type="entry name" value="CESA_like"/>
    <property type="match status" value="1"/>
</dbReference>
<reference evidence="5 6" key="1">
    <citation type="submission" date="2022-11" db="EMBL/GenBank/DDBJ databases">
        <title>The characterization of three novel Bacteroidetes species and genomic analysis of their roles in tidal elemental geochemical cycles.</title>
        <authorList>
            <person name="Ma K."/>
        </authorList>
    </citation>
    <scope>NUCLEOTIDE SEQUENCE [LARGE SCALE GENOMIC DNA]</scope>
    <source>
        <strain evidence="5 6">M17</strain>
    </source>
</reference>
<evidence type="ECO:0000313" key="5">
    <source>
        <dbReference type="EMBL" id="MCX2745871.1"/>
    </source>
</evidence>
<name>A0ABT3RVS7_9BACT</name>
<feature type="transmembrane region" description="Helical" evidence="4">
    <location>
        <begin position="276"/>
        <end position="294"/>
    </location>
</feature>
<keyword evidence="4" id="KW-1133">Transmembrane helix</keyword>
<evidence type="ECO:0000256" key="4">
    <source>
        <dbReference type="SAM" id="Phobius"/>
    </source>
</evidence>
<keyword evidence="6" id="KW-1185">Reference proteome</keyword>
<evidence type="ECO:0000256" key="2">
    <source>
        <dbReference type="ARBA" id="ARBA00022676"/>
    </source>
</evidence>
<organism evidence="5 6">
    <name type="scientific">Mangrovivirga halotolerans</name>
    <dbReference type="NCBI Taxonomy" id="2993936"/>
    <lineage>
        <taxon>Bacteria</taxon>
        <taxon>Pseudomonadati</taxon>
        <taxon>Bacteroidota</taxon>
        <taxon>Cytophagia</taxon>
        <taxon>Cytophagales</taxon>
        <taxon>Mangrovivirgaceae</taxon>
        <taxon>Mangrovivirga</taxon>
    </lineage>
</organism>
<dbReference type="Proteomes" id="UP001209885">
    <property type="component" value="Unassembled WGS sequence"/>
</dbReference>
<keyword evidence="4" id="KW-0812">Transmembrane</keyword>
<dbReference type="RefSeq" id="WP_266058474.1">
    <property type="nucleotide sequence ID" value="NZ_JAPFQN010000012.1"/>
</dbReference>
<keyword evidence="4" id="KW-0472">Membrane</keyword>
<dbReference type="InterPro" id="IPR029044">
    <property type="entry name" value="Nucleotide-diphossugar_trans"/>
</dbReference>
<keyword evidence="2" id="KW-0328">Glycosyltransferase</keyword>
<dbReference type="PANTHER" id="PTHR43630:SF1">
    <property type="entry name" value="POLY-BETA-1,6-N-ACETYL-D-GLUCOSAMINE SYNTHASE"/>
    <property type="match status" value="1"/>
</dbReference>
<dbReference type="EMBL" id="JAPFQN010000012">
    <property type="protein sequence ID" value="MCX2745871.1"/>
    <property type="molecule type" value="Genomic_DNA"/>
</dbReference>
<dbReference type="Pfam" id="PF13641">
    <property type="entry name" value="Glyco_tranf_2_3"/>
    <property type="match status" value="1"/>
</dbReference>
<comment type="similarity">
    <text evidence="1">Belongs to the glycosyltransferase 2 family.</text>
</comment>
<accession>A0ABT3RVS7</accession>
<keyword evidence="3" id="KW-0808">Transferase</keyword>
<gene>
    <name evidence="5" type="ORF">OO013_18460</name>
</gene>
<dbReference type="PANTHER" id="PTHR43630">
    <property type="entry name" value="POLY-BETA-1,6-N-ACETYL-D-GLUCOSAMINE SYNTHASE"/>
    <property type="match status" value="1"/>
</dbReference>
<proteinExistence type="inferred from homology"/>